<dbReference type="Gene3D" id="2.40.50.90">
    <property type="match status" value="1"/>
</dbReference>
<feature type="region of interest" description="Disordered" evidence="1">
    <location>
        <begin position="264"/>
        <end position="388"/>
    </location>
</feature>
<evidence type="ECO:0000256" key="1">
    <source>
        <dbReference type="SAM" id="MobiDB-lite"/>
    </source>
</evidence>
<dbReference type="AlphaFoldDB" id="A0AAJ6AF76"/>
<organism evidence="3 4">
    <name type="scientific">Auritidibacter ignavus</name>
    <dbReference type="NCBI Taxonomy" id="678932"/>
    <lineage>
        <taxon>Bacteria</taxon>
        <taxon>Bacillati</taxon>
        <taxon>Actinomycetota</taxon>
        <taxon>Actinomycetes</taxon>
        <taxon>Micrococcales</taxon>
        <taxon>Micrococcaceae</taxon>
        <taxon>Auritidibacter</taxon>
    </lineage>
</organism>
<dbReference type="SUPFAM" id="SSF50199">
    <property type="entry name" value="Staphylococcal nuclease"/>
    <property type="match status" value="1"/>
</dbReference>
<reference evidence="3 4" key="1">
    <citation type="submission" date="2023-03" db="EMBL/GenBank/DDBJ databases">
        <title>Complete genome sequences of several Auritidibacter ignavus strains isolated from ear infections.</title>
        <authorList>
            <person name="Baehr T."/>
            <person name="Baumhoegger A.M."/>
        </authorList>
    </citation>
    <scope>NUCLEOTIDE SEQUENCE [LARGE SCALE GENOMIC DNA]</scope>
    <source>
        <strain evidence="3 4">BABAE-6</strain>
    </source>
</reference>
<protein>
    <submittedName>
        <fullName evidence="3">Thermonuclease family protein</fullName>
    </submittedName>
</protein>
<evidence type="ECO:0000259" key="2">
    <source>
        <dbReference type="Pfam" id="PF00565"/>
    </source>
</evidence>
<keyword evidence="4" id="KW-1185">Reference proteome</keyword>
<name>A0AAJ6AF76_9MICC</name>
<dbReference type="EMBL" id="CP122566">
    <property type="protein sequence ID" value="WGH92163.1"/>
    <property type="molecule type" value="Genomic_DNA"/>
</dbReference>
<dbReference type="Proteomes" id="UP001224674">
    <property type="component" value="Chromosome"/>
</dbReference>
<feature type="compositionally biased region" description="Polar residues" evidence="1">
    <location>
        <begin position="269"/>
        <end position="278"/>
    </location>
</feature>
<evidence type="ECO:0000313" key="3">
    <source>
        <dbReference type="EMBL" id="WGH92163.1"/>
    </source>
</evidence>
<dbReference type="InterPro" id="IPR016071">
    <property type="entry name" value="Staphylococal_nuclease_OB-fold"/>
</dbReference>
<accession>A0AAJ6AF76</accession>
<dbReference type="Pfam" id="PF00565">
    <property type="entry name" value="SNase"/>
    <property type="match status" value="1"/>
</dbReference>
<proteinExistence type="predicted"/>
<dbReference type="RefSeq" id="WP_122548756.1">
    <property type="nucleotide sequence ID" value="NZ_CP122566.1"/>
</dbReference>
<sequence length="388" mass="42559">MSSNPRRKRRINWSIMILLTLVALVLLTLTVLTVVRNLAQDEDSARIDEVLTGQSMQITANTGEQVVRMQAMRAPVPPEDDASETLDTCLHDEAKNQLEQLAPAGSTVNPTYPAYPNAPNGEVWADLEKSGDDLALEMVRSGYAVPYTEEAQDDARAQEFNEARQQAFEAKRGIYSKDADCTLPSQIEPVLEELEEIPDSNLNDLQETSEYIATLNGLQTEAQQARSILAAIPTTGESVSALAWGQLKETYMEQIEESLSEIESKLSEAQQARASMSSEDGGFVPEDSDEGGAGNAESRPPSPDSSQPEPTEQELNEQQDSSGDGAQQQSAQQPQQQDSQQELRQQSADHQAEPSRQNIRAEFQVEQVPSEQHDSPVAPARPQLVQAD</sequence>
<evidence type="ECO:0000313" key="4">
    <source>
        <dbReference type="Proteomes" id="UP001224674"/>
    </source>
</evidence>
<dbReference type="InterPro" id="IPR035437">
    <property type="entry name" value="SNase_OB-fold_sf"/>
</dbReference>
<feature type="domain" description="TNase-like" evidence="2">
    <location>
        <begin position="121"/>
        <end position="176"/>
    </location>
</feature>
<gene>
    <name evidence="3" type="ORF">QDX21_07425</name>
</gene>
<feature type="compositionally biased region" description="Low complexity" evidence="1">
    <location>
        <begin position="318"/>
        <end position="348"/>
    </location>
</feature>